<proteinExistence type="predicted"/>
<dbReference type="AlphaFoldDB" id="A0A915JJF1"/>
<accession>A0A915JJF1</accession>
<dbReference type="WBParaSite" id="nRc.2.0.1.t26196-RA">
    <property type="protein sequence ID" value="nRc.2.0.1.t26196-RA"/>
    <property type="gene ID" value="nRc.2.0.1.g26196"/>
</dbReference>
<sequence>MAPDKRYYNDNNNNSPTDFQRRWYKYNKRFSLQQWTI</sequence>
<dbReference type="Proteomes" id="UP000887565">
    <property type="component" value="Unplaced"/>
</dbReference>
<organism evidence="1 2">
    <name type="scientific">Romanomermis culicivorax</name>
    <name type="common">Nematode worm</name>
    <dbReference type="NCBI Taxonomy" id="13658"/>
    <lineage>
        <taxon>Eukaryota</taxon>
        <taxon>Metazoa</taxon>
        <taxon>Ecdysozoa</taxon>
        <taxon>Nematoda</taxon>
        <taxon>Enoplea</taxon>
        <taxon>Dorylaimia</taxon>
        <taxon>Mermithida</taxon>
        <taxon>Mermithoidea</taxon>
        <taxon>Mermithidae</taxon>
        <taxon>Romanomermis</taxon>
    </lineage>
</organism>
<evidence type="ECO:0000313" key="2">
    <source>
        <dbReference type="WBParaSite" id="nRc.2.0.1.t26196-RA"/>
    </source>
</evidence>
<reference evidence="2" key="1">
    <citation type="submission" date="2022-11" db="UniProtKB">
        <authorList>
            <consortium name="WormBaseParasite"/>
        </authorList>
    </citation>
    <scope>IDENTIFICATION</scope>
</reference>
<keyword evidence="1" id="KW-1185">Reference proteome</keyword>
<protein>
    <submittedName>
        <fullName evidence="2">Uncharacterized protein</fullName>
    </submittedName>
</protein>
<evidence type="ECO:0000313" key="1">
    <source>
        <dbReference type="Proteomes" id="UP000887565"/>
    </source>
</evidence>
<name>A0A915JJF1_ROMCU</name>